<evidence type="ECO:0008006" key="4">
    <source>
        <dbReference type="Google" id="ProtNLM"/>
    </source>
</evidence>
<keyword evidence="3" id="KW-1185">Reference proteome</keyword>
<reference evidence="2 3" key="1">
    <citation type="submission" date="2020-08" db="EMBL/GenBank/DDBJ databases">
        <title>Genomic Encyclopedia of Type Strains, Phase IV (KMG-IV): sequencing the most valuable type-strain genomes for metagenomic binning, comparative biology and taxonomic classification.</title>
        <authorList>
            <person name="Goeker M."/>
        </authorList>
    </citation>
    <scope>NUCLEOTIDE SEQUENCE [LARGE SCALE GENOMIC DNA]</scope>
    <source>
        <strain evidence="2 3">DSM 101465</strain>
    </source>
</reference>
<evidence type="ECO:0000313" key="3">
    <source>
        <dbReference type="Proteomes" id="UP000588017"/>
    </source>
</evidence>
<sequence>MPRPPLVSLLVDFNAEERRLSQPAPRRAGAPPSQSLVQPPARDAEVQIAQALEKGRNEGWAAAEAAWEEKLRVEREQFQQQLAAARAEWARNEGQVLAEAIHVAFNAMQSRLSTALARTLTPFLEQAQRERALAALADAVRTLAETTQHELIEISAADDLAAALAGHLGDLAAAVRFVPGTGPDVRVVADDTVIETRLAEWAAELAAVVGQDAS</sequence>
<evidence type="ECO:0000313" key="2">
    <source>
        <dbReference type="EMBL" id="MBB6167628.1"/>
    </source>
</evidence>
<dbReference type="Proteomes" id="UP000588017">
    <property type="component" value="Unassembled WGS sequence"/>
</dbReference>
<gene>
    <name evidence="2" type="ORF">HNQ73_001251</name>
</gene>
<dbReference type="RefSeq" id="WP_183333369.1">
    <property type="nucleotide sequence ID" value="NZ_BMHX01000003.1"/>
</dbReference>
<dbReference type="EMBL" id="JACHEH010000003">
    <property type="protein sequence ID" value="MBB6167628.1"/>
    <property type="molecule type" value="Genomic_DNA"/>
</dbReference>
<accession>A0A841K4C8</accession>
<dbReference type="AlphaFoldDB" id="A0A841K4C8"/>
<name>A0A841K4C8_9HYPH</name>
<proteinExistence type="predicted"/>
<evidence type="ECO:0000256" key="1">
    <source>
        <dbReference type="SAM" id="MobiDB-lite"/>
    </source>
</evidence>
<organism evidence="2 3">
    <name type="scientific">Chelatococcus composti</name>
    <dbReference type="NCBI Taxonomy" id="1743235"/>
    <lineage>
        <taxon>Bacteria</taxon>
        <taxon>Pseudomonadati</taxon>
        <taxon>Pseudomonadota</taxon>
        <taxon>Alphaproteobacteria</taxon>
        <taxon>Hyphomicrobiales</taxon>
        <taxon>Chelatococcaceae</taxon>
        <taxon>Chelatococcus</taxon>
    </lineage>
</organism>
<protein>
    <recommendedName>
        <fullName evidence="4">Flagellar assembly protein FliH/Type III secretion system HrpE domain-containing protein</fullName>
    </recommendedName>
</protein>
<feature type="region of interest" description="Disordered" evidence="1">
    <location>
        <begin position="18"/>
        <end position="42"/>
    </location>
</feature>
<comment type="caution">
    <text evidence="2">The sequence shown here is derived from an EMBL/GenBank/DDBJ whole genome shotgun (WGS) entry which is preliminary data.</text>
</comment>